<proteinExistence type="predicted"/>
<dbReference type="Proteomes" id="UP001139193">
    <property type="component" value="Unassembled WGS sequence"/>
</dbReference>
<dbReference type="RefSeq" id="WP_241934448.1">
    <property type="nucleotide sequence ID" value="NZ_JALBGC010000001.1"/>
</dbReference>
<dbReference type="Gene3D" id="3.10.450.50">
    <property type="match status" value="1"/>
</dbReference>
<evidence type="ECO:0000259" key="2">
    <source>
        <dbReference type="Pfam" id="PF14534"/>
    </source>
</evidence>
<feature type="chain" id="PRO_5040895758" evidence="1">
    <location>
        <begin position="23"/>
        <end position="154"/>
    </location>
</feature>
<protein>
    <submittedName>
        <fullName evidence="3">Nuclear transport factor 2 family protein</fullName>
    </submittedName>
</protein>
<keyword evidence="1" id="KW-0732">Signal</keyword>
<keyword evidence="4" id="KW-1185">Reference proteome</keyword>
<sequence>MKSLVCSLFVAAAALTSSCSKAPADTANVQNLNRDFINAWNSRDSGKITGMMADDITFVQGNAHWKGKDEVGQKWVSATIPTIANLKTSVSSSNTDDNSAYEAGTFSVDVQPAGPGQPAGFGEGNYIFYWKKAADNTWKLSYAQLEDLPVQRRN</sequence>
<dbReference type="EMBL" id="JALBGC010000001">
    <property type="protein sequence ID" value="MCI1186166.1"/>
    <property type="molecule type" value="Genomic_DNA"/>
</dbReference>
<dbReference type="SUPFAM" id="SSF54427">
    <property type="entry name" value="NTF2-like"/>
    <property type="match status" value="1"/>
</dbReference>
<gene>
    <name evidence="3" type="ORF">MON38_01955</name>
</gene>
<feature type="signal peptide" evidence="1">
    <location>
        <begin position="1"/>
        <end position="22"/>
    </location>
</feature>
<reference evidence="3" key="1">
    <citation type="submission" date="2022-03" db="EMBL/GenBank/DDBJ databases">
        <title>Bacterial whole genome sequence for Hymenobacter sp. DH14.</title>
        <authorList>
            <person name="Le V."/>
        </authorList>
    </citation>
    <scope>NUCLEOTIDE SEQUENCE</scope>
    <source>
        <strain evidence="3">DH14</strain>
    </source>
</reference>
<dbReference type="PROSITE" id="PS51257">
    <property type="entry name" value="PROKAR_LIPOPROTEIN"/>
    <property type="match status" value="1"/>
</dbReference>
<organism evidence="3 4">
    <name type="scientific">Hymenobacter cyanobacteriorum</name>
    <dbReference type="NCBI Taxonomy" id="2926463"/>
    <lineage>
        <taxon>Bacteria</taxon>
        <taxon>Pseudomonadati</taxon>
        <taxon>Bacteroidota</taxon>
        <taxon>Cytophagia</taxon>
        <taxon>Cytophagales</taxon>
        <taxon>Hymenobacteraceae</taxon>
        <taxon>Hymenobacter</taxon>
    </lineage>
</organism>
<comment type="caution">
    <text evidence="3">The sequence shown here is derived from an EMBL/GenBank/DDBJ whole genome shotgun (WGS) entry which is preliminary data.</text>
</comment>
<evidence type="ECO:0000256" key="1">
    <source>
        <dbReference type="SAM" id="SignalP"/>
    </source>
</evidence>
<feature type="domain" description="DUF4440" evidence="2">
    <location>
        <begin position="31"/>
        <end position="140"/>
    </location>
</feature>
<dbReference type="AlphaFoldDB" id="A0A9X1VC65"/>
<dbReference type="InterPro" id="IPR027843">
    <property type="entry name" value="DUF4440"/>
</dbReference>
<accession>A0A9X1VC65</accession>
<dbReference type="InterPro" id="IPR032710">
    <property type="entry name" value="NTF2-like_dom_sf"/>
</dbReference>
<dbReference type="Pfam" id="PF14534">
    <property type="entry name" value="DUF4440"/>
    <property type="match status" value="1"/>
</dbReference>
<evidence type="ECO:0000313" key="3">
    <source>
        <dbReference type="EMBL" id="MCI1186166.1"/>
    </source>
</evidence>
<evidence type="ECO:0000313" key="4">
    <source>
        <dbReference type="Proteomes" id="UP001139193"/>
    </source>
</evidence>
<name>A0A9X1VC65_9BACT</name>